<sequence>MRANADLAERLKAQTLKDQVATCAPNNKPDCAGIYNYGIALYRRLWERLGLDVWFKQYRRNHRLKFDFDLAAFFLAALRILAPCSKKRTHEYRGNFVFDFSSLTQADLYETLGLLSGSKDVLIRNVNKGIADIYERTMTVALYDCTTFYFESFDSDELRARGMSKENRANEVQVVMGLLIDADGIPLDYELFRGNTSEIKTLLQVVRKHKVNSGLGKVTVVADRGLNCKLNLQHLAEEGFDYIVPQSISRLKKDVKERVLSEENWEHSERFHEDVFKMKRLDARADPERDAGIIVTWSLKRHHHDLDVLEELWTKGKELIAKGASAVETSMKHGSRQFLKSKKGKKGEYEVNTSLYEKRKKQAGFYVIATSNKDASPQEIFANLRQLWRVEECFRVFKSNLDARPVFVWTPEHIRGHFLVCYLALVLERLSCHLIRMKGIRDISPHKLVELMRQQNVTVLSGRARSMPISLRLGHDGSTPERKNADIASADAVMQIFGIAPVNMMEAYPDLKNKLACRLPFAAREATGGIIRRSRG</sequence>
<protein>
    <submittedName>
        <fullName evidence="2">Transposase, IS4 family</fullName>
    </submittedName>
</protein>
<proteinExistence type="predicted"/>
<reference evidence="2 3" key="1">
    <citation type="submission" date="2009-12" db="EMBL/GenBank/DDBJ databases">
        <authorList>
            <person name="Shrivastava S."/>
            <person name="Madupu R."/>
            <person name="Durkin A.S."/>
            <person name="Torralba M."/>
            <person name="Methe B."/>
            <person name="Sutton G.G."/>
            <person name="Strausberg R.L."/>
            <person name="Nelson K.E."/>
        </authorList>
    </citation>
    <scope>NUCLEOTIDE SEQUENCE [LARGE SCALE GENOMIC DNA]</scope>
    <source>
        <strain evidence="2 3">W5455</strain>
    </source>
</reference>
<dbReference type="Pfam" id="PF01609">
    <property type="entry name" value="DDE_Tnp_1"/>
    <property type="match status" value="1"/>
</dbReference>
<dbReference type="Proteomes" id="UP000006462">
    <property type="component" value="Unassembled WGS sequence"/>
</dbReference>
<comment type="caution">
    <text evidence="2">The sequence shown here is derived from an EMBL/GenBank/DDBJ whole genome shotgun (WGS) entry which is preliminary data.</text>
</comment>
<gene>
    <name evidence="2" type="ORF">HMPREF7215_0355</name>
</gene>
<organism evidence="2 3">
    <name type="scientific">Pyramidobacter piscolens W5455</name>
    <dbReference type="NCBI Taxonomy" id="352165"/>
    <lineage>
        <taxon>Bacteria</taxon>
        <taxon>Thermotogati</taxon>
        <taxon>Synergistota</taxon>
        <taxon>Synergistia</taxon>
        <taxon>Synergistales</taxon>
        <taxon>Dethiosulfovibrionaceae</taxon>
        <taxon>Pyramidobacter</taxon>
    </lineage>
</organism>
<dbReference type="PANTHER" id="PTHR34614">
    <property type="match status" value="1"/>
</dbReference>
<evidence type="ECO:0000313" key="3">
    <source>
        <dbReference type="Proteomes" id="UP000006462"/>
    </source>
</evidence>
<dbReference type="SUPFAM" id="SSF53098">
    <property type="entry name" value="Ribonuclease H-like"/>
    <property type="match status" value="1"/>
</dbReference>
<evidence type="ECO:0000313" key="2">
    <source>
        <dbReference type="EMBL" id="EFB91264.1"/>
    </source>
</evidence>
<feature type="domain" description="Transposase IS4-like" evidence="1">
    <location>
        <begin position="152"/>
        <end position="427"/>
    </location>
</feature>
<evidence type="ECO:0000259" key="1">
    <source>
        <dbReference type="Pfam" id="PF01609"/>
    </source>
</evidence>
<dbReference type="PANTHER" id="PTHR34614:SF2">
    <property type="entry name" value="TRANSPOSASE IS4-LIKE DOMAIN-CONTAINING PROTEIN"/>
    <property type="match status" value="1"/>
</dbReference>
<dbReference type="RefSeq" id="WP_009164328.1">
    <property type="nucleotide sequence ID" value="NZ_ADFP01000047.1"/>
</dbReference>
<dbReference type="InterPro" id="IPR047654">
    <property type="entry name" value="IS1634_transpos"/>
</dbReference>
<dbReference type="NCBIfam" id="NF033559">
    <property type="entry name" value="transpos_IS1634"/>
    <property type="match status" value="1"/>
</dbReference>
<dbReference type="EMBL" id="ADFP01000047">
    <property type="protein sequence ID" value="EFB91264.1"/>
    <property type="molecule type" value="Genomic_DNA"/>
</dbReference>
<dbReference type="InterPro" id="IPR012337">
    <property type="entry name" value="RNaseH-like_sf"/>
</dbReference>
<name>A0ABM9ZWH4_9BACT</name>
<accession>A0ABM9ZWH4</accession>
<keyword evidence="3" id="KW-1185">Reference proteome</keyword>
<dbReference type="InterPro" id="IPR002559">
    <property type="entry name" value="Transposase_11"/>
</dbReference>